<evidence type="ECO:0000256" key="3">
    <source>
        <dbReference type="ARBA" id="ARBA00011881"/>
    </source>
</evidence>
<protein>
    <submittedName>
        <fullName evidence="8">HAD-IIIA family hydrolase</fullName>
    </submittedName>
</protein>
<dbReference type="Gene3D" id="3.40.50.1000">
    <property type="entry name" value="HAD superfamily/HAD-like"/>
    <property type="match status" value="1"/>
</dbReference>
<proteinExistence type="inferred from homology"/>
<dbReference type="InterPro" id="IPR036412">
    <property type="entry name" value="HAD-like_sf"/>
</dbReference>
<dbReference type="PIRSF" id="PIRSF006118">
    <property type="entry name" value="KDO8-P_Ptase"/>
    <property type="match status" value="1"/>
</dbReference>
<comment type="similarity">
    <text evidence="2">Belongs to the KdsC family.</text>
</comment>
<dbReference type="NCBIfam" id="TIGR01670">
    <property type="entry name" value="KdsC-phosphatas"/>
    <property type="match status" value="1"/>
</dbReference>
<dbReference type="SFLD" id="SFLDS00003">
    <property type="entry name" value="Haloacid_Dehalogenase"/>
    <property type="match status" value="1"/>
</dbReference>
<dbReference type="AlphaFoldDB" id="A0A941GLW8"/>
<gene>
    <name evidence="8" type="ORF">KD144_09490</name>
</gene>
<dbReference type="InterPro" id="IPR050793">
    <property type="entry name" value="CMP-NeuNAc_synthase"/>
</dbReference>
<evidence type="ECO:0000256" key="1">
    <source>
        <dbReference type="ARBA" id="ARBA00001946"/>
    </source>
</evidence>
<dbReference type="NCBIfam" id="TIGR01662">
    <property type="entry name" value="HAD-SF-IIIA"/>
    <property type="match status" value="1"/>
</dbReference>
<comment type="caution">
    <text evidence="8">The sequence shown here is derived from an EMBL/GenBank/DDBJ whole genome shotgun (WGS) entry which is preliminary data.</text>
</comment>
<dbReference type="SFLD" id="SFLDG01138">
    <property type="entry name" value="C1.6.2:_Deoxy-d-mannose-octulo"/>
    <property type="match status" value="1"/>
</dbReference>
<dbReference type="RefSeq" id="WP_212118618.1">
    <property type="nucleotide sequence ID" value="NZ_JAGTPX020000008.1"/>
</dbReference>
<evidence type="ECO:0000256" key="2">
    <source>
        <dbReference type="ARBA" id="ARBA00005893"/>
    </source>
</evidence>
<evidence type="ECO:0000256" key="5">
    <source>
        <dbReference type="ARBA" id="ARBA00022801"/>
    </source>
</evidence>
<evidence type="ECO:0000313" key="8">
    <source>
        <dbReference type="EMBL" id="MBR8669775.1"/>
    </source>
</evidence>
<dbReference type="GO" id="GO:0016788">
    <property type="term" value="F:hydrolase activity, acting on ester bonds"/>
    <property type="evidence" value="ECO:0007669"/>
    <property type="project" value="InterPro"/>
</dbReference>
<name>A0A941GLW8_NIACI</name>
<evidence type="ECO:0000256" key="6">
    <source>
        <dbReference type="ARBA" id="ARBA00022842"/>
    </source>
</evidence>
<dbReference type="SFLD" id="SFLDG01136">
    <property type="entry name" value="C1.6:_Phosphoserine_Phosphatas"/>
    <property type="match status" value="1"/>
</dbReference>
<sequence length="173" mass="19221">MRIKLIVLDVDGVLTDGRLYIGSDGNEYKAFHTQDGMGISLAKQAGIKTAIITGRKSKAVRKRAEELSFDYVFEGIHDKLETLQKIIDEIGIGFEEVCYMGDDLNDIPILTKVGWPCAPKNAMDMVKDQVMFVADSNGGDGAVREMIDSLLLQKYSQEEIVQLFLSNKAEITQ</sequence>
<dbReference type="SUPFAM" id="SSF56784">
    <property type="entry name" value="HAD-like"/>
    <property type="match status" value="1"/>
</dbReference>
<feature type="binding site" evidence="7">
    <location>
        <position position="11"/>
    </location>
    <ligand>
        <name>substrate</name>
    </ligand>
</feature>
<dbReference type="EMBL" id="JAGTPX010000007">
    <property type="protein sequence ID" value="MBR8669775.1"/>
    <property type="molecule type" value="Genomic_DNA"/>
</dbReference>
<keyword evidence="6 7" id="KW-0460">Magnesium</keyword>
<reference evidence="8" key="1">
    <citation type="submission" date="2021-04" db="EMBL/GenBank/DDBJ databases">
        <title>Genomic analysis of electroactive and textile dye degrading Bacillus circulans strain: DC10 isolated from constructed wetland-microbial fuel cells treating textile dye wastewaters.</title>
        <authorList>
            <person name="Patel D.U."/>
            <person name="Desai C.R."/>
        </authorList>
    </citation>
    <scope>NUCLEOTIDE SEQUENCE</scope>
    <source>
        <strain evidence="8">DC10</strain>
    </source>
</reference>
<comment type="subunit">
    <text evidence="3">Homotetramer.</text>
</comment>
<dbReference type="InterPro" id="IPR010023">
    <property type="entry name" value="KdsC_fam"/>
</dbReference>
<evidence type="ECO:0000256" key="4">
    <source>
        <dbReference type="ARBA" id="ARBA00022723"/>
    </source>
</evidence>
<accession>A0A941GLW8</accession>
<organism evidence="8">
    <name type="scientific">Niallia circulans</name>
    <name type="common">Bacillus circulans</name>
    <dbReference type="NCBI Taxonomy" id="1397"/>
    <lineage>
        <taxon>Bacteria</taxon>
        <taxon>Bacillati</taxon>
        <taxon>Bacillota</taxon>
        <taxon>Bacilli</taxon>
        <taxon>Bacillales</taxon>
        <taxon>Bacillaceae</taxon>
        <taxon>Niallia</taxon>
    </lineage>
</organism>
<keyword evidence="4 7" id="KW-0479">Metal-binding</keyword>
<dbReference type="GO" id="GO:0008781">
    <property type="term" value="F:N-acylneuraminate cytidylyltransferase activity"/>
    <property type="evidence" value="ECO:0007669"/>
    <property type="project" value="TreeGrafter"/>
</dbReference>
<keyword evidence="5 8" id="KW-0378">Hydrolase</keyword>
<dbReference type="CDD" id="cd01630">
    <property type="entry name" value="HAD_KDO-like"/>
    <property type="match status" value="1"/>
</dbReference>
<dbReference type="Pfam" id="PF08282">
    <property type="entry name" value="Hydrolase_3"/>
    <property type="match status" value="1"/>
</dbReference>
<dbReference type="FunFam" id="3.40.50.1000:FF:000029">
    <property type="entry name" value="3-deoxy-D-manno-octulosonate 8-phosphate phosphatase KdsC"/>
    <property type="match status" value="1"/>
</dbReference>
<dbReference type="PANTHER" id="PTHR21485">
    <property type="entry name" value="HAD SUPERFAMILY MEMBERS CMAS AND KDSC"/>
    <property type="match status" value="1"/>
</dbReference>
<dbReference type="InterPro" id="IPR023214">
    <property type="entry name" value="HAD_sf"/>
</dbReference>
<comment type="cofactor">
    <cofactor evidence="1 7">
        <name>Mg(2+)</name>
        <dbReference type="ChEBI" id="CHEBI:18420"/>
    </cofactor>
</comment>
<dbReference type="GO" id="GO:0046872">
    <property type="term" value="F:metal ion binding"/>
    <property type="evidence" value="ECO:0007669"/>
    <property type="project" value="UniProtKB-KW"/>
</dbReference>
<dbReference type="PANTHER" id="PTHR21485:SF3">
    <property type="entry name" value="N-ACYLNEURAMINATE CYTIDYLYLTRANSFERASE"/>
    <property type="match status" value="1"/>
</dbReference>
<dbReference type="InterPro" id="IPR006549">
    <property type="entry name" value="HAD-SF_hydro_IIIA"/>
</dbReference>
<feature type="binding site" evidence="7">
    <location>
        <position position="102"/>
    </location>
    <ligand>
        <name>Mg(2+)</name>
        <dbReference type="ChEBI" id="CHEBI:18420"/>
    </ligand>
</feature>
<evidence type="ECO:0000256" key="7">
    <source>
        <dbReference type="PIRSR" id="PIRSR006118-2"/>
    </source>
</evidence>
<feature type="binding site" evidence="7">
    <location>
        <position position="9"/>
    </location>
    <ligand>
        <name>Mg(2+)</name>
        <dbReference type="ChEBI" id="CHEBI:18420"/>
    </ligand>
</feature>